<feature type="transmembrane region" description="Helical" evidence="1">
    <location>
        <begin position="6"/>
        <end position="25"/>
    </location>
</feature>
<protein>
    <submittedName>
        <fullName evidence="2">Uncharacterized protein</fullName>
    </submittedName>
</protein>
<evidence type="ECO:0000256" key="1">
    <source>
        <dbReference type="SAM" id="Phobius"/>
    </source>
</evidence>
<organism evidence="2">
    <name type="scientific">bioreactor metagenome</name>
    <dbReference type="NCBI Taxonomy" id="1076179"/>
    <lineage>
        <taxon>unclassified sequences</taxon>
        <taxon>metagenomes</taxon>
        <taxon>ecological metagenomes</taxon>
    </lineage>
</organism>
<reference evidence="2" key="1">
    <citation type="submission" date="2019-08" db="EMBL/GenBank/DDBJ databases">
        <authorList>
            <person name="Kucharzyk K."/>
            <person name="Murdoch R.W."/>
            <person name="Higgins S."/>
            <person name="Loffler F."/>
        </authorList>
    </citation>
    <scope>NUCLEOTIDE SEQUENCE</scope>
</reference>
<keyword evidence="1" id="KW-0472">Membrane</keyword>
<dbReference type="EMBL" id="VSSQ01070286">
    <property type="protein sequence ID" value="MPN22121.1"/>
    <property type="molecule type" value="Genomic_DNA"/>
</dbReference>
<name>A0A645G5H4_9ZZZZ</name>
<comment type="caution">
    <text evidence="2">The sequence shown here is derived from an EMBL/GenBank/DDBJ whole genome shotgun (WGS) entry which is preliminary data.</text>
</comment>
<gene>
    <name evidence="2" type="ORF">SDC9_169504</name>
</gene>
<keyword evidence="1" id="KW-0812">Transmembrane</keyword>
<sequence>MLKGLLRLLLMLGGLFAVFAGLGYLGKKNTEQYVEVYGDEEEEDEAF</sequence>
<proteinExistence type="predicted"/>
<accession>A0A645G5H4</accession>
<evidence type="ECO:0000313" key="2">
    <source>
        <dbReference type="EMBL" id="MPN22121.1"/>
    </source>
</evidence>
<dbReference type="AlphaFoldDB" id="A0A645G5H4"/>
<keyword evidence="1" id="KW-1133">Transmembrane helix</keyword>